<protein>
    <recommendedName>
        <fullName evidence="5">HTH marR-type domain-containing protein</fullName>
    </recommendedName>
</protein>
<dbReference type="Pfam" id="PF24271">
    <property type="entry name" value="HVO_2833_C"/>
    <property type="match status" value="1"/>
</dbReference>
<accession>A0A812F4B9</accession>
<reference evidence="3" key="1">
    <citation type="submission" date="2021-02" db="EMBL/GenBank/DDBJ databases">
        <authorList>
            <person name="Han P."/>
        </authorList>
    </citation>
    <scope>NUCLEOTIDE SEQUENCE</scope>
    <source>
        <strain evidence="3">Candidatus Nitrosotenuis uzonensis 5A</strain>
    </source>
</reference>
<dbReference type="EMBL" id="CAJNAQ010000005">
    <property type="protein sequence ID" value="CAE6502188.1"/>
    <property type="molecule type" value="Genomic_DNA"/>
</dbReference>
<evidence type="ECO:0000259" key="2">
    <source>
        <dbReference type="Pfam" id="PF24271"/>
    </source>
</evidence>
<proteinExistence type="predicted"/>
<dbReference type="InterPro" id="IPR036388">
    <property type="entry name" value="WH-like_DNA-bd_sf"/>
</dbReference>
<dbReference type="SUPFAM" id="SSF46785">
    <property type="entry name" value="Winged helix' DNA-binding domain"/>
    <property type="match status" value="1"/>
</dbReference>
<feature type="domain" description="HVO-2833 C-terminal" evidence="2">
    <location>
        <begin position="200"/>
        <end position="316"/>
    </location>
</feature>
<evidence type="ECO:0000259" key="1">
    <source>
        <dbReference type="Pfam" id="PF01047"/>
    </source>
</evidence>
<gene>
    <name evidence="3" type="ORF">NUZ5A_51248</name>
</gene>
<feature type="domain" description="HTH marR-type" evidence="1">
    <location>
        <begin position="8"/>
        <end position="56"/>
    </location>
</feature>
<dbReference type="Pfam" id="PF01047">
    <property type="entry name" value="MarR"/>
    <property type="match status" value="1"/>
</dbReference>
<dbReference type="Proteomes" id="UP000655759">
    <property type="component" value="Unassembled WGS sequence"/>
</dbReference>
<dbReference type="InterPro" id="IPR056528">
    <property type="entry name" value="HVO_2833_C"/>
</dbReference>
<comment type="caution">
    <text evidence="3">The sequence shown here is derived from an EMBL/GenBank/DDBJ whole genome shotgun (WGS) entry which is preliminary data.</text>
</comment>
<name>A0A812F4B9_9ARCH</name>
<sequence length="318" mass="36520">MALNKLNLTESELKVLEIISKAGNVSVSHLCDKTKFEPSMVRRTVASLDRKGFIRKHRVGLPKEISLSDSKHALTFRDMVLEASHVPFHKYLSGSSLEVLSAICSMNLGTRKEIRSHTSVSEPSIARVFLKLKRVGIVQKRESAYVISPAFGILKDFIVEFRHYLNQKLAKEFSQNSVILWERNDEFIIESDTKKDDEGNFHLTGPSAFGRFGIQLFMMNSYHYHSPRAKKIGLEDVIAHSFLIPRSQRTMLPLLLVWKKNEKDIDRERLANISEKYGSGKFIDSVNDYLNTRGRQKIDEFPEWEELKSKAEEYGVEI</sequence>
<evidence type="ECO:0008006" key="5">
    <source>
        <dbReference type="Google" id="ProtNLM"/>
    </source>
</evidence>
<dbReference type="Gene3D" id="1.10.10.10">
    <property type="entry name" value="Winged helix-like DNA-binding domain superfamily/Winged helix DNA-binding domain"/>
    <property type="match status" value="1"/>
</dbReference>
<evidence type="ECO:0000313" key="4">
    <source>
        <dbReference type="Proteomes" id="UP000655759"/>
    </source>
</evidence>
<dbReference type="RefSeq" id="WP_205100691.1">
    <property type="nucleotide sequence ID" value="NZ_CAJNAQ010000005.1"/>
</dbReference>
<dbReference type="AlphaFoldDB" id="A0A812F4B9"/>
<dbReference type="GO" id="GO:0003700">
    <property type="term" value="F:DNA-binding transcription factor activity"/>
    <property type="evidence" value="ECO:0007669"/>
    <property type="project" value="InterPro"/>
</dbReference>
<evidence type="ECO:0000313" key="3">
    <source>
        <dbReference type="EMBL" id="CAE6502188.1"/>
    </source>
</evidence>
<dbReference type="InterPro" id="IPR000835">
    <property type="entry name" value="HTH_MarR-typ"/>
</dbReference>
<dbReference type="InterPro" id="IPR036390">
    <property type="entry name" value="WH_DNA-bd_sf"/>
</dbReference>
<organism evidence="3 4">
    <name type="scientific">Candidatus Nitrosotenuis uzonensis</name>
    <dbReference type="NCBI Taxonomy" id="1407055"/>
    <lineage>
        <taxon>Archaea</taxon>
        <taxon>Nitrososphaerota</taxon>
        <taxon>Candidatus Nitrosotenuis</taxon>
    </lineage>
</organism>